<evidence type="ECO:0000313" key="1">
    <source>
        <dbReference type="EMBL" id="PIT69853.1"/>
    </source>
</evidence>
<name>A0A2M6UUI9_9HYPH</name>
<dbReference type="Proteomes" id="UP000229839">
    <property type="component" value="Unassembled WGS sequence"/>
</dbReference>
<evidence type="ECO:0000313" key="2">
    <source>
        <dbReference type="Proteomes" id="UP000229839"/>
    </source>
</evidence>
<dbReference type="EMBL" id="NJGE01000003">
    <property type="protein sequence ID" value="PIT69853.1"/>
    <property type="molecule type" value="Genomic_DNA"/>
</dbReference>
<proteinExistence type="predicted"/>
<dbReference type="OrthoDB" id="5453446at2"/>
<protein>
    <recommendedName>
        <fullName evidence="3">DUF3987 domain-containing protein</fullName>
    </recommendedName>
</protein>
<organism evidence="1 2">
    <name type="scientific">Bartonella tribocorum</name>
    <dbReference type="NCBI Taxonomy" id="85701"/>
    <lineage>
        <taxon>Bacteria</taxon>
        <taxon>Pseudomonadati</taxon>
        <taxon>Pseudomonadota</taxon>
        <taxon>Alphaproteobacteria</taxon>
        <taxon>Hyphomicrobiales</taxon>
        <taxon>Bartonellaceae</taxon>
        <taxon>Bartonella</taxon>
    </lineage>
</organism>
<dbReference type="AlphaFoldDB" id="A0A2M6UUI9"/>
<dbReference type="RefSeq" id="WP_100128484.1">
    <property type="nucleotide sequence ID" value="NZ_CADDYI010000003.1"/>
</dbReference>
<dbReference type="Pfam" id="PF13148">
    <property type="entry name" value="DUF3987"/>
    <property type="match status" value="1"/>
</dbReference>
<accession>A0A2M6UUI9</accession>
<comment type="caution">
    <text evidence="1">The sequence shown here is derived from an EMBL/GenBank/DDBJ whole genome shotgun (WGS) entry which is preliminary data.</text>
</comment>
<gene>
    <name evidence="1" type="ORF">CER18_02255</name>
</gene>
<dbReference type="InterPro" id="IPR025048">
    <property type="entry name" value="DUF3987"/>
</dbReference>
<sequence length="532" mass="60950">MKESEVKYDNQNVSCNDNDNVSLNDKTCLEAIPYEVALQQNGWGKLKPLEYTLLPVEPFHAAQMPLTLSRYVYNVADRQQAPLDFVAVAALCGLAALIDNDVQIAPKQHDDWKIVPNLWGALMGQPSTMKKPTMQAALAPITCLQEQWYKAWLKQKEKQEIEEILKTLDKSEKKKQAHKAIKKGDLETARALLSETLSKDNAHDEDVSRFIVNDTSVEKLGELLKENPRGLLMVRDELSGFLTDMERKEYQTERAFYLEAFNGDGQFTYDRIGRGTIFIPNTTVSIIGGIQLSRILPFIRNVLYGKGNDGFLQRFQMLVFPDETKDWKWIDRPPNQEAWKTYEGAFRSLYDNPLGSPKHPLVMRFSAEAQEIFREWMQKIFKEAKENNLSESLQAHLLKMPKTIVSLALIFELTEGGRFEINKDALQTALRWEKYLLSHVKRLYAAADSLATEGAKLIVERCDHLPDVFTLRDIHQRSWNGLTDNGAVKQALELLCRSNHIRQISVENSSQGGRPTIRYEWNPFVKNNCIKQ</sequence>
<evidence type="ECO:0008006" key="3">
    <source>
        <dbReference type="Google" id="ProtNLM"/>
    </source>
</evidence>
<reference evidence="1 2" key="1">
    <citation type="submission" date="2017-06" db="EMBL/GenBank/DDBJ databases">
        <title>Draft genome of Bartonella tribocorum strain L103, isolated from a rodent in Laos.</title>
        <authorList>
            <person name="Hadjadj L."/>
            <person name="Jiyipong T."/>
            <person name="Morand S."/>
            <person name="Diene S.M."/>
            <person name="Rolain J.-M."/>
        </authorList>
    </citation>
    <scope>NUCLEOTIDE SEQUENCE [LARGE SCALE GENOMIC DNA]</scope>
    <source>
        <strain evidence="1 2">L103</strain>
    </source>
</reference>